<keyword evidence="2" id="KW-1133">Transmembrane helix</keyword>
<keyword evidence="2" id="KW-0812">Transmembrane</keyword>
<evidence type="ECO:0000256" key="3">
    <source>
        <dbReference type="SAM" id="SignalP"/>
    </source>
</evidence>
<dbReference type="PANTHER" id="PTHR21581">
    <property type="entry name" value="D-ALANYL-D-ALANINE CARBOXYPEPTIDASE"/>
    <property type="match status" value="1"/>
</dbReference>
<evidence type="ECO:0000313" key="5">
    <source>
        <dbReference type="EMBL" id="WTW65657.1"/>
    </source>
</evidence>
<dbReference type="Gene3D" id="3.40.710.10">
    <property type="entry name" value="DD-peptidase/beta-lactamase superfamily"/>
    <property type="match status" value="1"/>
</dbReference>
<organism evidence="5">
    <name type="scientific">Streptomyces sp. NBC_00003</name>
    <dbReference type="NCBI Taxonomy" id="2903608"/>
    <lineage>
        <taxon>Bacteria</taxon>
        <taxon>Bacillati</taxon>
        <taxon>Actinomycetota</taxon>
        <taxon>Actinomycetes</taxon>
        <taxon>Kitasatosporales</taxon>
        <taxon>Streptomycetaceae</taxon>
        <taxon>Streptomyces</taxon>
    </lineage>
</organism>
<feature type="region of interest" description="Disordered" evidence="1">
    <location>
        <begin position="30"/>
        <end position="54"/>
    </location>
</feature>
<gene>
    <name evidence="5" type="ORF">OG549_36270</name>
</gene>
<dbReference type="EMBL" id="CP108318">
    <property type="protein sequence ID" value="WTW65657.1"/>
    <property type="molecule type" value="Genomic_DNA"/>
</dbReference>
<evidence type="ECO:0000256" key="1">
    <source>
        <dbReference type="SAM" id="MobiDB-lite"/>
    </source>
</evidence>
<dbReference type="Pfam" id="PF00768">
    <property type="entry name" value="Peptidase_S11"/>
    <property type="match status" value="1"/>
</dbReference>
<feature type="chain" id="PRO_5043682070" evidence="3">
    <location>
        <begin position="33"/>
        <end position="386"/>
    </location>
</feature>
<dbReference type="PANTHER" id="PTHR21581:SF33">
    <property type="entry name" value="D-ALANYL-D-ALANINE CARBOXYPEPTIDASE DACB"/>
    <property type="match status" value="1"/>
</dbReference>
<feature type="transmembrane region" description="Helical" evidence="2">
    <location>
        <begin position="349"/>
        <end position="370"/>
    </location>
</feature>
<sequence length="386" mass="39965">MVIRSGFRPMAALTATAAIGLCCLASTPHSTASAPRPGPATGEQVRPRPGAPALPSEVSALSYVVADARTGKVLAARDAHRRLPPASTLKTLFAITALPHLRAEDRHTVSEQDLAGIGPGSSMVGIEPGHTYQVSDLWRGVFLSSGNDAVHVLASLNGGWAETAAQMQAQARRLGALDTEVVSPDGYDSPGQVSSAFDLAVFARAGLARPDFAEYCSTASAQFPGGGGSYGIVNTNRLLSGADGIARYPGIIGVKNGYTTHAGNTLIAAAKQGERTLLVTVMNPQAGGGFTVYEEARTLLDWGFKAWDSVDAVGSLEPARPTKPAQRQAQVTHLAPVRPDAAADDDESVWPVAGAAAGGLAVAGTFLLLVRRRTGRSRSGGERPAE</sequence>
<dbReference type="SUPFAM" id="SSF56601">
    <property type="entry name" value="beta-lactamase/transpeptidase-like"/>
    <property type="match status" value="1"/>
</dbReference>
<keyword evidence="3" id="KW-0732">Signal</keyword>
<dbReference type="InterPro" id="IPR001967">
    <property type="entry name" value="Peptidase_S11_N"/>
</dbReference>
<protein>
    <submittedName>
        <fullName evidence="5">Serine hydrolase</fullName>
    </submittedName>
</protein>
<keyword evidence="2" id="KW-0472">Membrane</keyword>
<evidence type="ECO:0000256" key="2">
    <source>
        <dbReference type="SAM" id="Phobius"/>
    </source>
</evidence>
<dbReference type="GO" id="GO:0006508">
    <property type="term" value="P:proteolysis"/>
    <property type="evidence" value="ECO:0007669"/>
    <property type="project" value="InterPro"/>
</dbReference>
<accession>A0AAU2VDT4</accession>
<dbReference type="GO" id="GO:0009002">
    <property type="term" value="F:serine-type D-Ala-D-Ala carboxypeptidase activity"/>
    <property type="evidence" value="ECO:0007669"/>
    <property type="project" value="InterPro"/>
</dbReference>
<proteinExistence type="predicted"/>
<evidence type="ECO:0000259" key="4">
    <source>
        <dbReference type="Pfam" id="PF00768"/>
    </source>
</evidence>
<dbReference type="InterPro" id="IPR012338">
    <property type="entry name" value="Beta-lactam/transpept-like"/>
</dbReference>
<feature type="domain" description="Peptidase S11 D-alanyl-D-alanine carboxypeptidase A N-terminal" evidence="4">
    <location>
        <begin position="55"/>
        <end position="284"/>
    </location>
</feature>
<dbReference type="AlphaFoldDB" id="A0AAU2VDT4"/>
<reference evidence="5" key="1">
    <citation type="submission" date="2022-10" db="EMBL/GenBank/DDBJ databases">
        <title>The complete genomes of actinobacterial strains from the NBC collection.</title>
        <authorList>
            <person name="Joergensen T.S."/>
            <person name="Alvarez Arevalo M."/>
            <person name="Sterndorff E.B."/>
            <person name="Faurdal D."/>
            <person name="Vuksanovic O."/>
            <person name="Mourched A.-S."/>
            <person name="Charusanti P."/>
            <person name="Shaw S."/>
            <person name="Blin K."/>
            <person name="Weber T."/>
        </authorList>
    </citation>
    <scope>NUCLEOTIDE SEQUENCE</scope>
    <source>
        <strain evidence="5">NBC_00003</strain>
    </source>
</reference>
<feature type="signal peptide" evidence="3">
    <location>
        <begin position="1"/>
        <end position="32"/>
    </location>
</feature>
<name>A0AAU2VDT4_9ACTN</name>
<keyword evidence="5" id="KW-0378">Hydrolase</keyword>